<gene>
    <name evidence="1" type="ORF">JOE21_000719</name>
</gene>
<comment type="caution">
    <text evidence="1">The sequence shown here is derived from an EMBL/GenBank/DDBJ whole genome shotgun (WGS) entry which is preliminary data.</text>
</comment>
<organism evidence="1 2">
    <name type="scientific">Desmospora profundinema</name>
    <dbReference type="NCBI Taxonomy" id="1571184"/>
    <lineage>
        <taxon>Bacteria</taxon>
        <taxon>Bacillati</taxon>
        <taxon>Bacillota</taxon>
        <taxon>Bacilli</taxon>
        <taxon>Bacillales</taxon>
        <taxon>Thermoactinomycetaceae</taxon>
        <taxon>Desmospora</taxon>
    </lineage>
</organism>
<evidence type="ECO:0008006" key="3">
    <source>
        <dbReference type="Google" id="ProtNLM"/>
    </source>
</evidence>
<evidence type="ECO:0000313" key="1">
    <source>
        <dbReference type="EMBL" id="MDR6224731.1"/>
    </source>
</evidence>
<dbReference type="Proteomes" id="UP001185012">
    <property type="component" value="Unassembled WGS sequence"/>
</dbReference>
<accession>A0ABU1IIY2</accession>
<name>A0ABU1IIY2_9BACL</name>
<dbReference type="Gene3D" id="3.40.50.720">
    <property type="entry name" value="NAD(P)-binding Rossmann-like Domain"/>
    <property type="match status" value="1"/>
</dbReference>
<proteinExistence type="predicted"/>
<dbReference type="EMBL" id="JAVDQG010000001">
    <property type="protein sequence ID" value="MDR6224731.1"/>
    <property type="molecule type" value="Genomic_DNA"/>
</dbReference>
<evidence type="ECO:0000313" key="2">
    <source>
        <dbReference type="Proteomes" id="UP001185012"/>
    </source>
</evidence>
<protein>
    <recommendedName>
        <fullName evidence="3">SIS domain-containing protein</fullName>
    </recommendedName>
</protein>
<sequence length="312" mass="35507">MERTNLRYRGIFTKVPGDPSRWRRWEAMGEAFIRDCRRRHGEQIGKRLVFGHGEGEFPRFYQLLAEHGTLEMYGSLEGFHSTFMGKKGQEEPGVMLERARMKRGETILLFFGNGIDERDPVGMAAVEAAVDHGGKVLVVTWTERERHLVEQRWHGHLTGVTSIEAIGKKVGERFDWPHAMPYLPDPEKNWEACREVLDLFQQRTVLPLAEEIGQLLGTEGPALSQLDLVMNRAGHDALGLSLPLLKPRTGRLVFAEEMAGRRYSFYAPQVWADRRQILMPTASIVGMGPVTTEVAQEIEEVWSLEEKVERTG</sequence>
<reference evidence="1 2" key="1">
    <citation type="submission" date="2023-07" db="EMBL/GenBank/DDBJ databases">
        <title>Genomic Encyclopedia of Type Strains, Phase IV (KMG-IV): sequencing the most valuable type-strain genomes for metagenomic binning, comparative biology and taxonomic classification.</title>
        <authorList>
            <person name="Goeker M."/>
        </authorList>
    </citation>
    <scope>NUCLEOTIDE SEQUENCE [LARGE SCALE GENOMIC DNA]</scope>
    <source>
        <strain evidence="1 2">DSM 45903</strain>
    </source>
</reference>
<keyword evidence="2" id="KW-1185">Reference proteome</keyword>
<dbReference type="RefSeq" id="WP_309862302.1">
    <property type="nucleotide sequence ID" value="NZ_JAVDQG010000001.1"/>
</dbReference>